<dbReference type="InterPro" id="IPR045520">
    <property type="entry name" value="GPAT/DHAPAT_C"/>
</dbReference>
<comment type="subcellular location">
    <subcellularLocation>
        <location evidence="1 12">Cell membrane</location>
        <topology evidence="1 12">Peripheral membrane protein</topology>
        <orientation evidence="1 12">Cytoplasmic side</orientation>
    </subcellularLocation>
</comment>
<keyword evidence="8 12" id="KW-0808">Transferase</keyword>
<evidence type="ECO:0000256" key="8">
    <source>
        <dbReference type="ARBA" id="ARBA00022679"/>
    </source>
</evidence>
<dbReference type="InterPro" id="IPR028354">
    <property type="entry name" value="GPAT_PlsB"/>
</dbReference>
<evidence type="ECO:0000256" key="3">
    <source>
        <dbReference type="ARBA" id="ARBA00005189"/>
    </source>
</evidence>
<evidence type="ECO:0000259" key="13">
    <source>
        <dbReference type="SMART" id="SM00563"/>
    </source>
</evidence>
<proteinExistence type="inferred from homology"/>
<dbReference type="PIRSF" id="PIRSF500064">
    <property type="entry name" value="GPAT"/>
    <property type="match status" value="1"/>
</dbReference>
<feature type="domain" description="Phospholipid/glycerol acyltransferase" evidence="13">
    <location>
        <begin position="306"/>
        <end position="433"/>
    </location>
</feature>
<evidence type="ECO:0000313" key="14">
    <source>
        <dbReference type="EMBL" id="MBK6973399.1"/>
    </source>
</evidence>
<dbReference type="GO" id="GO:0006631">
    <property type="term" value="P:fatty acid metabolic process"/>
    <property type="evidence" value="ECO:0007669"/>
    <property type="project" value="TreeGrafter"/>
</dbReference>
<dbReference type="SUPFAM" id="SSF69593">
    <property type="entry name" value="Glycerol-3-phosphate (1)-acyltransferase"/>
    <property type="match status" value="1"/>
</dbReference>
<keyword evidence="12" id="KW-0444">Lipid biosynthesis</keyword>
<dbReference type="InterPro" id="IPR022284">
    <property type="entry name" value="GPAT/DHAPAT"/>
</dbReference>
<dbReference type="PANTHER" id="PTHR12563">
    <property type="entry name" value="GLYCEROL-3-PHOSPHATE ACYLTRANSFERASE"/>
    <property type="match status" value="1"/>
</dbReference>
<dbReference type="EC" id="2.3.1.15" evidence="5 12"/>
<evidence type="ECO:0000313" key="15">
    <source>
        <dbReference type="Proteomes" id="UP000807785"/>
    </source>
</evidence>
<comment type="pathway">
    <text evidence="2 12">Phospholipid metabolism; CDP-diacylglycerol biosynthesis; CDP-diacylglycerol from sn-glycerol 3-phosphate: step 1/3.</text>
</comment>
<keyword evidence="12" id="KW-1208">Phospholipid metabolism</keyword>
<keyword evidence="12" id="KW-0594">Phospholipid biosynthesis</keyword>
<evidence type="ECO:0000256" key="5">
    <source>
        <dbReference type="ARBA" id="ARBA00013113"/>
    </source>
</evidence>
<evidence type="ECO:0000256" key="2">
    <source>
        <dbReference type="ARBA" id="ARBA00004765"/>
    </source>
</evidence>
<comment type="caution">
    <text evidence="14">The sequence shown here is derived from an EMBL/GenBank/DDBJ whole genome shotgun (WGS) entry which is preliminary data.</text>
</comment>
<evidence type="ECO:0000256" key="1">
    <source>
        <dbReference type="ARBA" id="ARBA00004413"/>
    </source>
</evidence>
<dbReference type="Pfam" id="PF19277">
    <property type="entry name" value="GPAT_C"/>
    <property type="match status" value="1"/>
</dbReference>
<dbReference type="GO" id="GO:0016024">
    <property type="term" value="P:CDP-diacylglycerol biosynthetic process"/>
    <property type="evidence" value="ECO:0007669"/>
    <property type="project" value="UniProtKB-UniRule"/>
</dbReference>
<feature type="short sequence motif" description="HXXXXD motif" evidence="12">
    <location>
        <begin position="311"/>
        <end position="316"/>
    </location>
</feature>
<dbReference type="Proteomes" id="UP000807785">
    <property type="component" value="Unassembled WGS sequence"/>
</dbReference>
<dbReference type="HAMAP" id="MF_00393">
    <property type="entry name" value="Glyc3P_acyltrans"/>
    <property type="match status" value="1"/>
</dbReference>
<comment type="domain">
    <text evidence="12">The HXXXXD motif is essential for acyltransferase activity and may constitute the binding site for the phosphate moiety of the glycerol-3-phosphate.</text>
</comment>
<reference evidence="14" key="1">
    <citation type="submission" date="2020-10" db="EMBL/GenBank/DDBJ databases">
        <title>Connecting structure to function with the recovery of over 1000 high-quality activated sludge metagenome-assembled genomes encoding full-length rRNA genes using long-read sequencing.</title>
        <authorList>
            <person name="Singleton C.M."/>
            <person name="Petriglieri F."/>
            <person name="Kristensen J.M."/>
            <person name="Kirkegaard R.H."/>
            <person name="Michaelsen T.Y."/>
            <person name="Andersen M.H."/>
            <person name="Karst S.M."/>
            <person name="Dueholm M.S."/>
            <person name="Nielsen P.H."/>
            <person name="Albertsen M."/>
        </authorList>
    </citation>
    <scope>NUCLEOTIDE SEQUENCE</scope>
    <source>
        <strain evidence="14">Bjer_18-Q3-R1-45_BAT3C.347</strain>
    </source>
</reference>
<dbReference type="GO" id="GO:0004366">
    <property type="term" value="F:glycerol-3-phosphate O-acyltransferase activity"/>
    <property type="evidence" value="ECO:0007669"/>
    <property type="project" value="UniProtKB-UniRule"/>
</dbReference>
<dbReference type="AlphaFoldDB" id="A0A9D7E3H4"/>
<dbReference type="NCBIfam" id="TIGR03703">
    <property type="entry name" value="plsB"/>
    <property type="match status" value="1"/>
</dbReference>
<evidence type="ECO:0000256" key="10">
    <source>
        <dbReference type="ARBA" id="ARBA00023315"/>
    </source>
</evidence>
<keyword evidence="9 12" id="KW-0472">Membrane</keyword>
<comment type="pathway">
    <text evidence="3">Lipid metabolism.</text>
</comment>
<dbReference type="InterPro" id="IPR041728">
    <property type="entry name" value="GPAT/DHAPAT_LPLAT"/>
</dbReference>
<evidence type="ECO:0000256" key="12">
    <source>
        <dbReference type="HAMAP-Rule" id="MF_00393"/>
    </source>
</evidence>
<evidence type="ECO:0000256" key="9">
    <source>
        <dbReference type="ARBA" id="ARBA00023136"/>
    </source>
</evidence>
<sequence length="821" mass="90938">MRAERLGLDRLADLLLRRLLYLLVRPRLSPDTATLALDPARPVCYVLHDRRLSDLLVLEEETRRARISPALGPMAAPLASEKRSVFFIGRARNPFAPARARATHSPRLARMIRAALHDPTVDVQLVPVTILWGRSPRTQPSMLTALFAEAWETTGALRQLLAIIVHGRQVEVRLAPPVSLRELIGGSSLEARALRKASRLFRVHFRRQREAAIGPDLSHRHMQIDSMLASAPLRKAIVSEARDRGISVDMAAQRARRFAWEIASDYSYRVVRAFELVLGRLWNRLYDGIDVYRFEQVERIAPSHGIVYLPCHRSHVDYLLLSYLVNARGLAPPHIAAGANLNLPVLGSMLRRAGAFFLRRSFKGEALYAAVFGEYLHMMLTRGFPIEYFIEGGRSRSGHTLPPKAGLLGMTLESFLRDHGRPLALVPVYIGYEKLFEGRSFIAELEGRPKRRESLGALLGSIRQLKHDYGKVSVNFADPIMLDGYLDANLPQWRALARGDEAAPARDLTARLAREVACRINSAVVVNPINLLAMALLDTPHQALDERVLMQQIELFATLARRVPCSPCMVVTELDPSSVLAYGERLGAAERVKHPLGGIVRVPAAQVALLTYFRNNVQHAFALPALVACLLTRSTGIDVDQLAGSVADMLPLLRAELFLADDARIAAQKVGEIVEVLVESGLACRTGDGLIQPPDANSSGAYRLELLARSLRQLLERQYLIVALLSRFGSGQIGRQRLESLVQLLGQRLAMLFEFATPDAYERSAISACVDTLIETGLLTIDEAGCLAFDGRLRAPALRVESLLPPDALQTIRRIAVEDGQ</sequence>
<dbReference type="EMBL" id="JADJEV010000003">
    <property type="protein sequence ID" value="MBK6973399.1"/>
    <property type="molecule type" value="Genomic_DNA"/>
</dbReference>
<gene>
    <name evidence="12 14" type="primary">plsB</name>
    <name evidence="14" type="ORF">IPH26_10795</name>
</gene>
<accession>A0A9D7E3H4</accession>
<dbReference type="Pfam" id="PF01553">
    <property type="entry name" value="Acyltransferase"/>
    <property type="match status" value="1"/>
</dbReference>
<dbReference type="PANTHER" id="PTHR12563:SF17">
    <property type="entry name" value="DIHYDROXYACETONE PHOSPHATE ACYLTRANSFERASE"/>
    <property type="match status" value="1"/>
</dbReference>
<organism evidence="14 15">
    <name type="scientific">Candidatus Methylophosphatis roskildensis</name>
    <dbReference type="NCBI Taxonomy" id="2899263"/>
    <lineage>
        <taxon>Bacteria</taxon>
        <taxon>Pseudomonadati</taxon>
        <taxon>Pseudomonadota</taxon>
        <taxon>Betaproteobacteria</taxon>
        <taxon>Nitrosomonadales</taxon>
        <taxon>Sterolibacteriaceae</taxon>
        <taxon>Candidatus Methylophosphatis</taxon>
    </lineage>
</organism>
<comment type="catalytic activity">
    <reaction evidence="11 12">
        <text>sn-glycerol 3-phosphate + an acyl-CoA = a 1-acyl-sn-glycero-3-phosphate + CoA</text>
        <dbReference type="Rhea" id="RHEA:15325"/>
        <dbReference type="ChEBI" id="CHEBI:57287"/>
        <dbReference type="ChEBI" id="CHEBI:57597"/>
        <dbReference type="ChEBI" id="CHEBI:57970"/>
        <dbReference type="ChEBI" id="CHEBI:58342"/>
        <dbReference type="EC" id="2.3.1.15"/>
    </reaction>
</comment>
<evidence type="ECO:0000256" key="6">
    <source>
        <dbReference type="ARBA" id="ARBA00013432"/>
    </source>
</evidence>
<dbReference type="NCBIfam" id="NF003441">
    <property type="entry name" value="PRK04974.1"/>
    <property type="match status" value="1"/>
</dbReference>
<evidence type="ECO:0000256" key="7">
    <source>
        <dbReference type="ARBA" id="ARBA00022475"/>
    </source>
</evidence>
<evidence type="ECO:0000256" key="11">
    <source>
        <dbReference type="ARBA" id="ARBA00048427"/>
    </source>
</evidence>
<dbReference type="InterPro" id="IPR002123">
    <property type="entry name" value="Plipid/glycerol_acylTrfase"/>
</dbReference>
<keyword evidence="7 12" id="KW-1003">Cell membrane</keyword>
<evidence type="ECO:0000256" key="4">
    <source>
        <dbReference type="ARBA" id="ARBA00007937"/>
    </source>
</evidence>
<keyword evidence="10 12" id="KW-0012">Acyltransferase</keyword>
<dbReference type="GO" id="GO:0005886">
    <property type="term" value="C:plasma membrane"/>
    <property type="evidence" value="ECO:0007669"/>
    <property type="project" value="UniProtKB-SubCell"/>
</dbReference>
<dbReference type="CDD" id="cd07993">
    <property type="entry name" value="LPLAT_DHAPAT-like"/>
    <property type="match status" value="1"/>
</dbReference>
<dbReference type="SMART" id="SM00563">
    <property type="entry name" value="PlsC"/>
    <property type="match status" value="1"/>
</dbReference>
<name>A0A9D7E3H4_9PROT</name>
<keyword evidence="12" id="KW-0443">Lipid metabolism</keyword>
<protein>
    <recommendedName>
        <fullName evidence="6 12">Glycerol-3-phosphate acyltransferase</fullName>
        <shortName evidence="12">GPAT</shortName>
        <ecNumber evidence="5 12">2.3.1.15</ecNumber>
    </recommendedName>
</protein>
<dbReference type="PIRSF" id="PIRSF000437">
    <property type="entry name" value="GPAT_DHAPAT"/>
    <property type="match status" value="1"/>
</dbReference>
<comment type="similarity">
    <text evidence="4 12">Belongs to the GPAT/DAPAT family.</text>
</comment>